<gene>
    <name evidence="3" type="ORF">OE699_16190</name>
</gene>
<keyword evidence="4" id="KW-1185">Reference proteome</keyword>
<reference evidence="3 4" key="1">
    <citation type="submission" date="2022-10" db="EMBL/GenBank/DDBJ databases">
        <title>Sinirhodobacter sp. nov., isolated from ocean surface sediments.</title>
        <authorList>
            <person name="He W."/>
            <person name="Wang L."/>
            <person name="Zhang D.-F."/>
        </authorList>
    </citation>
    <scope>NUCLEOTIDE SEQUENCE [LARGE SCALE GENOMIC DNA]</scope>
    <source>
        <strain evidence="3 4">WL0115</strain>
    </source>
</reference>
<feature type="region of interest" description="Disordered" evidence="1">
    <location>
        <begin position="1"/>
        <end position="44"/>
    </location>
</feature>
<dbReference type="EMBL" id="JAOWKW010000020">
    <property type="protein sequence ID" value="MCV2880372.1"/>
    <property type="molecule type" value="Genomic_DNA"/>
</dbReference>
<evidence type="ECO:0000313" key="3">
    <source>
        <dbReference type="EMBL" id="MCV2880372.1"/>
    </source>
</evidence>
<organism evidence="3 4">
    <name type="scientific">Sedimentimonas flavescens</name>
    <dbReference type="NCBI Taxonomy" id="2851012"/>
    <lineage>
        <taxon>Bacteria</taxon>
        <taxon>Pseudomonadati</taxon>
        <taxon>Pseudomonadota</taxon>
        <taxon>Alphaproteobacteria</taxon>
        <taxon>Rhodobacterales</taxon>
        <taxon>Rhodobacter group</taxon>
        <taxon>Sedimentimonas</taxon>
    </lineage>
</organism>
<sequence length="141" mass="15150">MSKKKDDDYEVGYRKPPKHSRFQKGRSGNANGRPKGAKGFGASLTRELEEMVTVREGGRQIKMSKAKALAKRLVAKALAGDLSAIKMLASLDEGLAKRAEAETEEAEVAVFPNQTDEEILRWYSASRANGGLAAGEGGGEP</sequence>
<accession>A0ABT3A2Y9</accession>
<dbReference type="InterPro" id="IPR043736">
    <property type="entry name" value="DUF5681"/>
</dbReference>
<feature type="compositionally biased region" description="Basic residues" evidence="1">
    <location>
        <begin position="15"/>
        <end position="24"/>
    </location>
</feature>
<comment type="caution">
    <text evidence="3">The sequence shown here is derived from an EMBL/GenBank/DDBJ whole genome shotgun (WGS) entry which is preliminary data.</text>
</comment>
<feature type="compositionally biased region" description="Basic and acidic residues" evidence="1">
    <location>
        <begin position="1"/>
        <end position="13"/>
    </location>
</feature>
<dbReference type="RefSeq" id="WP_263848659.1">
    <property type="nucleotide sequence ID" value="NZ_JAOWKW010000020.1"/>
</dbReference>
<feature type="domain" description="DUF5681" evidence="2">
    <location>
        <begin position="18"/>
        <end position="91"/>
    </location>
</feature>
<evidence type="ECO:0000313" key="4">
    <source>
        <dbReference type="Proteomes" id="UP001526166"/>
    </source>
</evidence>
<protein>
    <submittedName>
        <fullName evidence="3">DUF5681 domain-containing protein</fullName>
    </submittedName>
</protein>
<evidence type="ECO:0000256" key="1">
    <source>
        <dbReference type="SAM" id="MobiDB-lite"/>
    </source>
</evidence>
<proteinExistence type="predicted"/>
<evidence type="ECO:0000259" key="2">
    <source>
        <dbReference type="Pfam" id="PF18932"/>
    </source>
</evidence>
<dbReference type="Pfam" id="PF18932">
    <property type="entry name" value="DUF5681"/>
    <property type="match status" value="1"/>
</dbReference>
<name>A0ABT3A2Y9_9RHOB</name>
<dbReference type="Proteomes" id="UP001526166">
    <property type="component" value="Unassembled WGS sequence"/>
</dbReference>